<comment type="caution">
    <text evidence="2">The sequence shown here is derived from an EMBL/GenBank/DDBJ whole genome shotgun (WGS) entry which is preliminary data.</text>
</comment>
<evidence type="ECO:0000313" key="2">
    <source>
        <dbReference type="EMBL" id="KJL45010.1"/>
    </source>
</evidence>
<feature type="region of interest" description="Disordered" evidence="1">
    <location>
        <begin position="47"/>
        <end position="67"/>
    </location>
</feature>
<evidence type="ECO:0000313" key="3">
    <source>
        <dbReference type="Proteomes" id="UP000034098"/>
    </source>
</evidence>
<dbReference type="RefSeq" id="WP_045296697.1">
    <property type="nucleotide sequence ID" value="NZ_JYJA01000022.1"/>
</dbReference>
<reference evidence="2 3" key="1">
    <citation type="submission" date="2015-02" db="EMBL/GenBank/DDBJ databases">
        <title>Draft genome sequences of ten Microbacterium spp. with emphasis on heavy metal contaminated environments.</title>
        <authorList>
            <person name="Corretto E."/>
        </authorList>
    </citation>
    <scope>NUCLEOTIDE SEQUENCE [LARGE SCALE GENOMIC DNA]</scope>
    <source>
        <strain evidence="2 3">DSM 8608</strain>
    </source>
</reference>
<proteinExistence type="predicted"/>
<organism evidence="2 3">
    <name type="scientific">Microbacterium trichothecenolyticum</name>
    <name type="common">Aureobacterium trichothecenolyticum</name>
    <dbReference type="NCBI Taxonomy" id="69370"/>
    <lineage>
        <taxon>Bacteria</taxon>
        <taxon>Bacillati</taxon>
        <taxon>Actinomycetota</taxon>
        <taxon>Actinomycetes</taxon>
        <taxon>Micrococcales</taxon>
        <taxon>Microbacteriaceae</taxon>
        <taxon>Microbacterium</taxon>
    </lineage>
</organism>
<name>A0A0M2HEF1_MICTR</name>
<accession>A0A0M2HEF1</accession>
<protein>
    <submittedName>
        <fullName evidence="2">Uncharacterized protein</fullName>
    </submittedName>
</protein>
<dbReference type="OrthoDB" id="9930237at2"/>
<dbReference type="PATRIC" id="fig|69370.6.peg.544"/>
<sequence>MTTLIDLWLEAAHEAHALRAQLAHLEQAWLRAENDADYWYFQACNGKTPGNATLSTTTPTRRQGQMP</sequence>
<dbReference type="AlphaFoldDB" id="A0A0M2HEF1"/>
<gene>
    <name evidence="2" type="ORF">RS82_00520</name>
</gene>
<dbReference type="Proteomes" id="UP000034098">
    <property type="component" value="Unassembled WGS sequence"/>
</dbReference>
<keyword evidence="3" id="KW-1185">Reference proteome</keyword>
<evidence type="ECO:0000256" key="1">
    <source>
        <dbReference type="SAM" id="MobiDB-lite"/>
    </source>
</evidence>
<dbReference type="EMBL" id="JYJA01000022">
    <property type="protein sequence ID" value="KJL45010.1"/>
    <property type="molecule type" value="Genomic_DNA"/>
</dbReference>
<feature type="compositionally biased region" description="Polar residues" evidence="1">
    <location>
        <begin position="48"/>
        <end position="67"/>
    </location>
</feature>